<dbReference type="GeneTree" id="ENSGT00770000121827"/>
<dbReference type="Proteomes" id="UP000018467">
    <property type="component" value="Unassembled WGS sequence"/>
</dbReference>
<dbReference type="InterPro" id="IPR013783">
    <property type="entry name" value="Ig-like_fold"/>
</dbReference>
<reference evidence="2" key="4">
    <citation type="submission" date="2025-09" db="UniProtKB">
        <authorList>
            <consortium name="Ensembl"/>
        </authorList>
    </citation>
    <scope>IDENTIFICATION</scope>
</reference>
<evidence type="ECO:0000313" key="3">
    <source>
        <dbReference type="Proteomes" id="UP000018467"/>
    </source>
</evidence>
<reference evidence="3" key="1">
    <citation type="submission" date="2013-03" db="EMBL/GenBank/DDBJ databases">
        <authorList>
            <person name="Jeffery W."/>
            <person name="Warren W."/>
            <person name="Wilson R.K."/>
        </authorList>
    </citation>
    <scope>NUCLEOTIDE SEQUENCE</scope>
    <source>
        <strain evidence="3">female</strain>
    </source>
</reference>
<organism evidence="2 3">
    <name type="scientific">Astyanax mexicanus</name>
    <name type="common">Blind cave fish</name>
    <name type="synonym">Astyanax fasciatus mexicanus</name>
    <dbReference type="NCBI Taxonomy" id="7994"/>
    <lineage>
        <taxon>Eukaryota</taxon>
        <taxon>Metazoa</taxon>
        <taxon>Chordata</taxon>
        <taxon>Craniata</taxon>
        <taxon>Vertebrata</taxon>
        <taxon>Euteleostomi</taxon>
        <taxon>Actinopterygii</taxon>
        <taxon>Neopterygii</taxon>
        <taxon>Teleostei</taxon>
        <taxon>Ostariophysi</taxon>
        <taxon>Characiformes</taxon>
        <taxon>Characoidei</taxon>
        <taxon>Acestrorhamphidae</taxon>
        <taxon>Acestrorhamphinae</taxon>
        <taxon>Astyanax</taxon>
    </lineage>
</organism>
<evidence type="ECO:0000313" key="2">
    <source>
        <dbReference type="Ensembl" id="ENSAMXP00000046028.1"/>
    </source>
</evidence>
<dbReference type="AlphaFoldDB" id="A0A3B1JUT1"/>
<proteinExistence type="predicted"/>
<reference evidence="2" key="3">
    <citation type="submission" date="2025-08" db="UniProtKB">
        <authorList>
            <consortium name="Ensembl"/>
        </authorList>
    </citation>
    <scope>IDENTIFICATION</scope>
</reference>
<dbReference type="Gene3D" id="2.60.40.10">
    <property type="entry name" value="Immunoglobulins"/>
    <property type="match status" value="1"/>
</dbReference>
<accession>A0A3B1JUT1</accession>
<dbReference type="Ensembl" id="ENSAMXT00000047672.1">
    <property type="protein sequence ID" value="ENSAMXP00000046028.1"/>
    <property type="gene ID" value="ENSAMXG00000038774.1"/>
</dbReference>
<keyword evidence="1" id="KW-0472">Membrane</keyword>
<dbReference type="InterPro" id="IPR036179">
    <property type="entry name" value="Ig-like_dom_sf"/>
</dbReference>
<sequence length="112" mass="12357">LTCPYSSDQSTWTRVWCKRDEVRKHCCTGFTFSTGSHQAADGSLSVQDGGKEFVVSVGSLPLGDGVYWCGVQNQTGIIIKLAEPLGFIWDVLRWVLFLLLLLTVTGTSLYSH</sequence>
<dbReference type="InParanoid" id="A0A3B1JUT1"/>
<dbReference type="Bgee" id="ENSAMXG00000038774">
    <property type="expression patterns" value="Expressed in mesonephros and 14 other cell types or tissues"/>
</dbReference>
<protein>
    <submittedName>
        <fullName evidence="2">Si:ch211-102c2.4</fullName>
    </submittedName>
</protein>
<reference evidence="3" key="2">
    <citation type="journal article" date="2014" name="Nat. Commun.">
        <title>The cavefish genome reveals candidate genes for eye loss.</title>
        <authorList>
            <person name="McGaugh S.E."/>
            <person name="Gross J.B."/>
            <person name="Aken B."/>
            <person name="Blin M."/>
            <person name="Borowsky R."/>
            <person name="Chalopin D."/>
            <person name="Hinaux H."/>
            <person name="Jeffery W.R."/>
            <person name="Keene A."/>
            <person name="Ma L."/>
            <person name="Minx P."/>
            <person name="Murphy D."/>
            <person name="O'Quin K.E."/>
            <person name="Retaux S."/>
            <person name="Rohner N."/>
            <person name="Searle S.M."/>
            <person name="Stahl B.A."/>
            <person name="Tabin C."/>
            <person name="Volff J.N."/>
            <person name="Yoshizawa M."/>
            <person name="Warren W.C."/>
        </authorList>
    </citation>
    <scope>NUCLEOTIDE SEQUENCE [LARGE SCALE GENOMIC DNA]</scope>
    <source>
        <strain evidence="3">female</strain>
    </source>
</reference>
<dbReference type="SUPFAM" id="SSF48726">
    <property type="entry name" value="Immunoglobulin"/>
    <property type="match status" value="1"/>
</dbReference>
<evidence type="ECO:0000256" key="1">
    <source>
        <dbReference type="SAM" id="Phobius"/>
    </source>
</evidence>
<feature type="transmembrane region" description="Helical" evidence="1">
    <location>
        <begin position="91"/>
        <end position="110"/>
    </location>
</feature>
<keyword evidence="3" id="KW-1185">Reference proteome</keyword>
<name>A0A3B1JUT1_ASTMX</name>
<keyword evidence="1" id="KW-0812">Transmembrane</keyword>
<keyword evidence="1" id="KW-1133">Transmembrane helix</keyword>